<dbReference type="InterPro" id="IPR005650">
    <property type="entry name" value="BlaI_family"/>
</dbReference>
<dbReference type="Proteomes" id="UP001216907">
    <property type="component" value="Unassembled WGS sequence"/>
</dbReference>
<accession>A0ABT6FAF8</accession>
<comment type="caution">
    <text evidence="5">The sequence shown here is derived from an EMBL/GenBank/DDBJ whole genome shotgun (WGS) entry which is preliminary data.</text>
</comment>
<dbReference type="Gene3D" id="1.10.10.10">
    <property type="entry name" value="Winged helix-like DNA-binding domain superfamily/Winged helix DNA-binding domain"/>
    <property type="match status" value="1"/>
</dbReference>
<name>A0ABT6FAF8_9BACT</name>
<dbReference type="Gene3D" id="1.10.4040.10">
    <property type="entry name" value="Penicillinase repressor domain"/>
    <property type="match status" value="1"/>
</dbReference>
<keyword evidence="4" id="KW-0804">Transcription</keyword>
<proteinExistence type="inferred from homology"/>
<dbReference type="InterPro" id="IPR036390">
    <property type="entry name" value="WH_DNA-bd_sf"/>
</dbReference>
<sequence>MKRNEVDVTEAELALLTALWDHGPATIRRLAERVYGEGGPSAYATVQKLLERLEQKRCVARDRRESVHVFAPAVDRGELIGRRLRAVADSLCGGSFTPLLTQLVEGDGLSPAERDELRSLIDRLDRGKTRRPGN</sequence>
<dbReference type="PIRSF" id="PIRSF019455">
    <property type="entry name" value="CopR_AtkY"/>
    <property type="match status" value="1"/>
</dbReference>
<protein>
    <submittedName>
        <fullName evidence="5">BlaI/MecI/CopY family transcriptional regulator</fullName>
    </submittedName>
</protein>
<reference evidence="5 6" key="1">
    <citation type="submission" date="2023-03" db="EMBL/GenBank/DDBJ databases">
        <title>Paludisphaera mucosa sp. nov. a novel planctomycete from northern fen.</title>
        <authorList>
            <person name="Ivanova A."/>
        </authorList>
    </citation>
    <scope>NUCLEOTIDE SEQUENCE [LARGE SCALE GENOMIC DNA]</scope>
    <source>
        <strain evidence="5 6">Pla2</strain>
    </source>
</reference>
<organism evidence="5 6">
    <name type="scientific">Paludisphaera mucosa</name>
    <dbReference type="NCBI Taxonomy" id="3030827"/>
    <lineage>
        <taxon>Bacteria</taxon>
        <taxon>Pseudomonadati</taxon>
        <taxon>Planctomycetota</taxon>
        <taxon>Planctomycetia</taxon>
        <taxon>Isosphaerales</taxon>
        <taxon>Isosphaeraceae</taxon>
        <taxon>Paludisphaera</taxon>
    </lineage>
</organism>
<dbReference type="RefSeq" id="WP_277860931.1">
    <property type="nucleotide sequence ID" value="NZ_JARRAG010000002.1"/>
</dbReference>
<dbReference type="InterPro" id="IPR036388">
    <property type="entry name" value="WH-like_DNA-bd_sf"/>
</dbReference>
<evidence type="ECO:0000256" key="2">
    <source>
        <dbReference type="ARBA" id="ARBA00023015"/>
    </source>
</evidence>
<dbReference type="EMBL" id="JARRAG010000002">
    <property type="protein sequence ID" value="MDG3004576.1"/>
    <property type="molecule type" value="Genomic_DNA"/>
</dbReference>
<keyword evidence="3" id="KW-0238">DNA-binding</keyword>
<gene>
    <name evidence="5" type="ORF">PZE19_12385</name>
</gene>
<dbReference type="Pfam" id="PF03965">
    <property type="entry name" value="Penicillinase_R"/>
    <property type="match status" value="1"/>
</dbReference>
<keyword evidence="6" id="KW-1185">Reference proteome</keyword>
<evidence type="ECO:0000256" key="4">
    <source>
        <dbReference type="ARBA" id="ARBA00023163"/>
    </source>
</evidence>
<dbReference type="SUPFAM" id="SSF46785">
    <property type="entry name" value="Winged helix' DNA-binding domain"/>
    <property type="match status" value="1"/>
</dbReference>
<evidence type="ECO:0000256" key="1">
    <source>
        <dbReference type="ARBA" id="ARBA00011046"/>
    </source>
</evidence>
<evidence type="ECO:0000256" key="3">
    <source>
        <dbReference type="ARBA" id="ARBA00023125"/>
    </source>
</evidence>
<evidence type="ECO:0000313" key="6">
    <source>
        <dbReference type="Proteomes" id="UP001216907"/>
    </source>
</evidence>
<comment type="similarity">
    <text evidence="1">Belongs to the BlaI transcriptional regulatory family.</text>
</comment>
<keyword evidence="2" id="KW-0805">Transcription regulation</keyword>
<evidence type="ECO:0000313" key="5">
    <source>
        <dbReference type="EMBL" id="MDG3004576.1"/>
    </source>
</evidence>